<keyword evidence="1" id="KW-1185">Reference proteome</keyword>
<dbReference type="GeneID" id="136084057"/>
<name>A0ABM4CEW2_HYDVU</name>
<evidence type="ECO:0000313" key="2">
    <source>
        <dbReference type="RefSeq" id="XP_065660217.1"/>
    </source>
</evidence>
<organism evidence="1 2">
    <name type="scientific">Hydra vulgaris</name>
    <name type="common">Hydra</name>
    <name type="synonym">Hydra attenuata</name>
    <dbReference type="NCBI Taxonomy" id="6087"/>
    <lineage>
        <taxon>Eukaryota</taxon>
        <taxon>Metazoa</taxon>
        <taxon>Cnidaria</taxon>
        <taxon>Hydrozoa</taxon>
        <taxon>Hydroidolina</taxon>
        <taxon>Anthoathecata</taxon>
        <taxon>Aplanulata</taxon>
        <taxon>Hydridae</taxon>
        <taxon>Hydra</taxon>
    </lineage>
</organism>
<dbReference type="Proteomes" id="UP001652625">
    <property type="component" value="Chromosome 08"/>
</dbReference>
<protein>
    <submittedName>
        <fullName evidence="2">Uncharacterized protein LOC136084057</fullName>
    </submittedName>
</protein>
<dbReference type="RefSeq" id="XP_065660217.1">
    <property type="nucleotide sequence ID" value="XM_065804145.1"/>
</dbReference>
<proteinExistence type="predicted"/>
<sequence>MCTCAVCLTNKGIRSKCLTLITPSVCKNIQEYIWPNFDIDLDVCPSVVCSNCRRNLFSLNKGETAYLSNWLESISKVDRSSIRRTSSLLGIQKNVDTEPNTTEIHVDTEPNTTEKICSLCYLSLGRGVPHTCCKSNAVSNIIDISESLGEKNAEQIVSGLLKRKMERENIVSGEQFMLSTGGNLLSVTVGVNKIKSKRKKVNQISFQTIMELLNELELSKNKTKKLCSTLRRNVTGVVESSINIKMTELEETLDSLYECKTEELVDGDQTVFRDIVYVKNTTEFIKFITEKRGIDNLNAMVRISIDGGQNFLKVIINVFDPKNHYSSSEIYEDSGVKRCYILAIVELVSEDNGNLQKLLAPLKLEEVNFSLAFDLKCANSIFGLSGHSGKYACLYCEGECSLETGKLRILGSIDLCYDQYVCDGKKRLKMQEYKNVINPRLIYLQEEQETLLEHIVPPPELHILMGVVDKFCTLLLCVWPPFENWLKTHYILMRGYHGVGLDGNNANRLMSLLDVLERDVTFAAAINILPIVNCLRKFLLIKSAVFGLELGIDISVKIEDFKSSFFNLQLYTKDIFDYNLTVSWKIHILVCHMLPFVEHNNTSLGNYAEQCGEAVHHKFKKTWVNYKRTIGHKNYAEKLKSAVVNFNLNKQ</sequence>
<gene>
    <name evidence="2" type="primary">LOC136084057</name>
</gene>
<evidence type="ECO:0000313" key="1">
    <source>
        <dbReference type="Proteomes" id="UP001652625"/>
    </source>
</evidence>
<reference evidence="2" key="1">
    <citation type="submission" date="2025-08" db="UniProtKB">
        <authorList>
            <consortium name="RefSeq"/>
        </authorList>
    </citation>
    <scope>IDENTIFICATION</scope>
</reference>
<accession>A0ABM4CEW2</accession>